<sequence length="85" mass="9409">MSYSSSPPYFSLHSQEELMLQECHSRRGTFPLKEYQFGGNWHSRTLDPAITSVNSGVPNKGRGCEGTRVCVWQRCIAVMVGGTVG</sequence>
<name>A0A699YYS0_HAELA</name>
<dbReference type="EMBL" id="BLLF01000448">
    <property type="protein sequence ID" value="GFH11914.1"/>
    <property type="molecule type" value="Genomic_DNA"/>
</dbReference>
<comment type="caution">
    <text evidence="1">The sequence shown here is derived from an EMBL/GenBank/DDBJ whole genome shotgun (WGS) entry which is preliminary data.</text>
</comment>
<protein>
    <submittedName>
        <fullName evidence="1">Uncharacterized protein</fullName>
    </submittedName>
</protein>
<dbReference type="Proteomes" id="UP000485058">
    <property type="component" value="Unassembled WGS sequence"/>
</dbReference>
<accession>A0A699YYS0</accession>
<organism evidence="1 2">
    <name type="scientific">Haematococcus lacustris</name>
    <name type="common">Green alga</name>
    <name type="synonym">Haematococcus pluvialis</name>
    <dbReference type="NCBI Taxonomy" id="44745"/>
    <lineage>
        <taxon>Eukaryota</taxon>
        <taxon>Viridiplantae</taxon>
        <taxon>Chlorophyta</taxon>
        <taxon>core chlorophytes</taxon>
        <taxon>Chlorophyceae</taxon>
        <taxon>CS clade</taxon>
        <taxon>Chlamydomonadales</taxon>
        <taxon>Haematococcaceae</taxon>
        <taxon>Haematococcus</taxon>
    </lineage>
</organism>
<evidence type="ECO:0000313" key="2">
    <source>
        <dbReference type="Proteomes" id="UP000485058"/>
    </source>
</evidence>
<keyword evidence="2" id="KW-1185">Reference proteome</keyword>
<evidence type="ECO:0000313" key="1">
    <source>
        <dbReference type="EMBL" id="GFH11914.1"/>
    </source>
</evidence>
<reference evidence="1 2" key="1">
    <citation type="submission" date="2020-02" db="EMBL/GenBank/DDBJ databases">
        <title>Draft genome sequence of Haematococcus lacustris strain NIES-144.</title>
        <authorList>
            <person name="Morimoto D."/>
            <person name="Nakagawa S."/>
            <person name="Yoshida T."/>
            <person name="Sawayama S."/>
        </authorList>
    </citation>
    <scope>NUCLEOTIDE SEQUENCE [LARGE SCALE GENOMIC DNA]</scope>
    <source>
        <strain evidence="1 2">NIES-144</strain>
    </source>
</reference>
<proteinExistence type="predicted"/>
<dbReference type="AlphaFoldDB" id="A0A699YYS0"/>
<gene>
    <name evidence="1" type="ORF">HaLaN_07498</name>
</gene>
<feature type="non-terminal residue" evidence="1">
    <location>
        <position position="1"/>
    </location>
</feature>
<feature type="non-terminal residue" evidence="1">
    <location>
        <position position="85"/>
    </location>
</feature>